<feature type="transmembrane region" description="Helical" evidence="9">
    <location>
        <begin position="40"/>
        <end position="57"/>
    </location>
</feature>
<dbReference type="GO" id="GO:0005886">
    <property type="term" value="C:plasma membrane"/>
    <property type="evidence" value="ECO:0007669"/>
    <property type="project" value="TreeGrafter"/>
</dbReference>
<feature type="domain" description="POTRA" evidence="10">
    <location>
        <begin position="63"/>
        <end position="132"/>
    </location>
</feature>
<evidence type="ECO:0000256" key="7">
    <source>
        <dbReference type="ARBA" id="ARBA00023306"/>
    </source>
</evidence>
<dbReference type="KEGG" id="eio:H9L01_08330"/>
<dbReference type="InterPro" id="IPR034746">
    <property type="entry name" value="POTRA"/>
</dbReference>
<evidence type="ECO:0000259" key="10">
    <source>
        <dbReference type="PROSITE" id="PS51779"/>
    </source>
</evidence>
<evidence type="ECO:0000256" key="5">
    <source>
        <dbReference type="ARBA" id="ARBA00022989"/>
    </source>
</evidence>
<dbReference type="RefSeq" id="WP_187533498.1">
    <property type="nucleotide sequence ID" value="NZ_CBCSHU010000004.1"/>
</dbReference>
<dbReference type="AlphaFoldDB" id="A0A7G9RXP4"/>
<evidence type="ECO:0000256" key="8">
    <source>
        <dbReference type="SAM" id="MobiDB-lite"/>
    </source>
</evidence>
<keyword evidence="7" id="KW-0131">Cell cycle</keyword>
<evidence type="ECO:0000313" key="11">
    <source>
        <dbReference type="EMBL" id="QNN60369.1"/>
    </source>
</evidence>
<sequence length="266" mass="30326">MGRRKTEQSDHNESYNQIKKDLEEKKRLERKRKRKRTTMKVFRILLLILLIVAWYLFDKSEYSRIKQVKINGTNVVPQQEVAESLGIYEGDRIYTKLAPLLERKGKKIPGVESLDASLYYSKGIVSINVHEVTAVGYQKDPLRVLMSDGTKRDVGDNSSIIVGLPVFEGFSDESLTKELLENFGKVGDATLNAISEVHLQPTKFDETAMMIVLNNEYRAYSGVNTLPLLKDYATIISKADPNNRCLYFSEYGPNDETQTVTTRECD</sequence>
<reference evidence="11 12" key="1">
    <citation type="submission" date="2020-08" db="EMBL/GenBank/DDBJ databases">
        <title>Genome sequence of Erysipelothrix inopinata DSM 15511T.</title>
        <authorList>
            <person name="Hyun D.-W."/>
            <person name="Bae J.-W."/>
        </authorList>
    </citation>
    <scope>NUCLEOTIDE SEQUENCE [LARGE SCALE GENOMIC DNA]</scope>
    <source>
        <strain evidence="11 12">DSM 15511</strain>
    </source>
</reference>
<gene>
    <name evidence="11" type="ORF">H9L01_08330</name>
</gene>
<keyword evidence="5 9" id="KW-1133">Transmembrane helix</keyword>
<keyword evidence="6 9" id="KW-0472">Membrane</keyword>
<dbReference type="Gene3D" id="3.40.50.10960">
    <property type="match status" value="1"/>
</dbReference>
<dbReference type="PANTHER" id="PTHR37820">
    <property type="entry name" value="CELL DIVISION PROTEIN DIVIB"/>
    <property type="match status" value="1"/>
</dbReference>
<evidence type="ECO:0000256" key="9">
    <source>
        <dbReference type="SAM" id="Phobius"/>
    </source>
</evidence>
<evidence type="ECO:0000256" key="4">
    <source>
        <dbReference type="ARBA" id="ARBA00022692"/>
    </source>
</evidence>
<organism evidence="11 12">
    <name type="scientific">Erysipelothrix inopinata</name>
    <dbReference type="NCBI Taxonomy" id="225084"/>
    <lineage>
        <taxon>Bacteria</taxon>
        <taxon>Bacillati</taxon>
        <taxon>Bacillota</taxon>
        <taxon>Erysipelotrichia</taxon>
        <taxon>Erysipelotrichales</taxon>
        <taxon>Erysipelotrichaceae</taxon>
        <taxon>Erysipelothrix</taxon>
    </lineage>
</organism>
<evidence type="ECO:0000256" key="2">
    <source>
        <dbReference type="ARBA" id="ARBA00022475"/>
    </source>
</evidence>
<keyword evidence="3" id="KW-0132">Cell division</keyword>
<evidence type="ECO:0000256" key="1">
    <source>
        <dbReference type="ARBA" id="ARBA00004370"/>
    </source>
</evidence>
<dbReference type="EMBL" id="CP060715">
    <property type="protein sequence ID" value="QNN60369.1"/>
    <property type="molecule type" value="Genomic_DNA"/>
</dbReference>
<name>A0A7G9RXP4_9FIRM</name>
<keyword evidence="4 9" id="KW-0812">Transmembrane</keyword>
<evidence type="ECO:0000256" key="3">
    <source>
        <dbReference type="ARBA" id="ARBA00022618"/>
    </source>
</evidence>
<proteinExistence type="predicted"/>
<accession>A0A7G9RXP4</accession>
<dbReference type="InterPro" id="IPR050487">
    <property type="entry name" value="FtsQ_DivIB"/>
</dbReference>
<feature type="region of interest" description="Disordered" evidence="8">
    <location>
        <begin position="1"/>
        <end position="21"/>
    </location>
</feature>
<keyword evidence="12" id="KW-1185">Reference proteome</keyword>
<dbReference type="PROSITE" id="PS51779">
    <property type="entry name" value="POTRA"/>
    <property type="match status" value="1"/>
</dbReference>
<comment type="subcellular location">
    <subcellularLocation>
        <location evidence="1">Membrane</location>
    </subcellularLocation>
</comment>
<dbReference type="PANTHER" id="PTHR37820:SF1">
    <property type="entry name" value="CELL DIVISION PROTEIN FTSQ"/>
    <property type="match status" value="1"/>
</dbReference>
<keyword evidence="2" id="KW-1003">Cell membrane</keyword>
<protein>
    <submittedName>
        <fullName evidence="11">FtsQ-type POTRA domain-containing protein</fullName>
    </submittedName>
</protein>
<evidence type="ECO:0000313" key="12">
    <source>
        <dbReference type="Proteomes" id="UP000515928"/>
    </source>
</evidence>
<dbReference type="GO" id="GO:0051301">
    <property type="term" value="P:cell division"/>
    <property type="evidence" value="ECO:0007669"/>
    <property type="project" value="UniProtKB-KW"/>
</dbReference>
<dbReference type="Proteomes" id="UP000515928">
    <property type="component" value="Chromosome"/>
</dbReference>
<evidence type="ECO:0000256" key="6">
    <source>
        <dbReference type="ARBA" id="ARBA00023136"/>
    </source>
</evidence>